<evidence type="ECO:0000256" key="1">
    <source>
        <dbReference type="SAM" id="MobiDB-lite"/>
    </source>
</evidence>
<gene>
    <name evidence="2" type="ORF">P171DRAFT_88955</name>
</gene>
<proteinExistence type="predicted"/>
<accession>A0A9P4PDC0</accession>
<keyword evidence="3" id="KW-1185">Reference proteome</keyword>
<sequence>MKPISYLNNGDILTLHMHRISDVNDSPCTHQDGLSRSIPHPRCIKPGDLTHPSCIASHRIASPRTHRALIRSPSSHHTASLPCTTTTTTTAIDKPSHTQSNPRPHTRADGSAVLTHSTHHVPGRTPWPAFPFPPSLPPSPPTTPTYALSSRTPPSPCWPNSTRNRGAHARARGQGCQGELASASFTGEGWPIPTVRNLPALGLANQRARRPWGRGVAR</sequence>
<name>A0A9P4PDC0_9PLEO</name>
<reference evidence="2" key="1">
    <citation type="journal article" date="2020" name="Stud. Mycol.">
        <title>101 Dothideomycetes genomes: a test case for predicting lifestyles and emergence of pathogens.</title>
        <authorList>
            <person name="Haridas S."/>
            <person name="Albert R."/>
            <person name="Binder M."/>
            <person name="Bloem J."/>
            <person name="Labutti K."/>
            <person name="Salamov A."/>
            <person name="Andreopoulos B."/>
            <person name="Baker S."/>
            <person name="Barry K."/>
            <person name="Bills G."/>
            <person name="Bluhm B."/>
            <person name="Cannon C."/>
            <person name="Castanera R."/>
            <person name="Culley D."/>
            <person name="Daum C."/>
            <person name="Ezra D."/>
            <person name="Gonzalez J."/>
            <person name="Henrissat B."/>
            <person name="Kuo A."/>
            <person name="Liang C."/>
            <person name="Lipzen A."/>
            <person name="Lutzoni F."/>
            <person name="Magnuson J."/>
            <person name="Mondo S."/>
            <person name="Nolan M."/>
            <person name="Ohm R."/>
            <person name="Pangilinan J."/>
            <person name="Park H.-J."/>
            <person name="Ramirez L."/>
            <person name="Alfaro M."/>
            <person name="Sun H."/>
            <person name="Tritt A."/>
            <person name="Yoshinaga Y."/>
            <person name="Zwiers L.-H."/>
            <person name="Turgeon B."/>
            <person name="Goodwin S."/>
            <person name="Spatafora J."/>
            <person name="Crous P."/>
            <person name="Grigoriev I."/>
        </authorList>
    </citation>
    <scope>NUCLEOTIDE SEQUENCE</scope>
    <source>
        <strain evidence="2">CBS 690.94</strain>
    </source>
</reference>
<feature type="compositionally biased region" description="Polar residues" evidence="1">
    <location>
        <begin position="72"/>
        <end position="83"/>
    </location>
</feature>
<feature type="compositionally biased region" description="Pro residues" evidence="1">
    <location>
        <begin position="128"/>
        <end position="143"/>
    </location>
</feature>
<feature type="region of interest" description="Disordered" evidence="1">
    <location>
        <begin position="71"/>
        <end position="170"/>
    </location>
</feature>
<evidence type="ECO:0000313" key="2">
    <source>
        <dbReference type="EMBL" id="KAF2441093.1"/>
    </source>
</evidence>
<organism evidence="2 3">
    <name type="scientific">Karstenula rhodostoma CBS 690.94</name>
    <dbReference type="NCBI Taxonomy" id="1392251"/>
    <lineage>
        <taxon>Eukaryota</taxon>
        <taxon>Fungi</taxon>
        <taxon>Dikarya</taxon>
        <taxon>Ascomycota</taxon>
        <taxon>Pezizomycotina</taxon>
        <taxon>Dothideomycetes</taxon>
        <taxon>Pleosporomycetidae</taxon>
        <taxon>Pleosporales</taxon>
        <taxon>Massarineae</taxon>
        <taxon>Didymosphaeriaceae</taxon>
        <taxon>Karstenula</taxon>
    </lineage>
</organism>
<dbReference type="Proteomes" id="UP000799764">
    <property type="component" value="Unassembled WGS sequence"/>
</dbReference>
<evidence type="ECO:0000313" key="3">
    <source>
        <dbReference type="Proteomes" id="UP000799764"/>
    </source>
</evidence>
<comment type="caution">
    <text evidence="2">The sequence shown here is derived from an EMBL/GenBank/DDBJ whole genome shotgun (WGS) entry which is preliminary data.</text>
</comment>
<dbReference type="AlphaFoldDB" id="A0A9P4PDC0"/>
<dbReference type="EMBL" id="MU001506">
    <property type="protein sequence ID" value="KAF2441093.1"/>
    <property type="molecule type" value="Genomic_DNA"/>
</dbReference>
<protein>
    <submittedName>
        <fullName evidence="2">Uncharacterized protein</fullName>
    </submittedName>
</protein>